<dbReference type="GeneID" id="301816653"/>
<dbReference type="OrthoDB" id="8347407at2"/>
<evidence type="ECO:0000313" key="2">
    <source>
        <dbReference type="Proteomes" id="UP000011841"/>
    </source>
</evidence>
<dbReference type="Proteomes" id="UP000011841">
    <property type="component" value="Chromosome"/>
</dbReference>
<gene>
    <name evidence="1" type="primary">cobC</name>
    <name evidence="1" type="ORF">S58_27740</name>
</gene>
<keyword evidence="2" id="KW-1185">Reference proteome</keyword>
<organism evidence="1 2">
    <name type="scientific">Bradyrhizobium oligotrophicum S58</name>
    <dbReference type="NCBI Taxonomy" id="1245469"/>
    <lineage>
        <taxon>Bacteria</taxon>
        <taxon>Pseudomonadati</taxon>
        <taxon>Pseudomonadota</taxon>
        <taxon>Alphaproteobacteria</taxon>
        <taxon>Hyphomicrobiales</taxon>
        <taxon>Nitrobacteraceae</taxon>
        <taxon>Bradyrhizobium</taxon>
    </lineage>
</organism>
<dbReference type="GO" id="GO:0005737">
    <property type="term" value="C:cytoplasm"/>
    <property type="evidence" value="ECO:0007669"/>
    <property type="project" value="TreeGrafter"/>
</dbReference>
<dbReference type="PATRIC" id="fig|1245469.3.peg.2848"/>
<dbReference type="eggNOG" id="COG0406">
    <property type="taxonomic scope" value="Bacteria"/>
</dbReference>
<dbReference type="InterPro" id="IPR013078">
    <property type="entry name" value="His_Pase_superF_clade-1"/>
</dbReference>
<dbReference type="KEGG" id="aol:S58_27740"/>
<dbReference type="Gene3D" id="3.40.50.1240">
    <property type="entry name" value="Phosphoglycerate mutase-like"/>
    <property type="match status" value="1"/>
</dbReference>
<dbReference type="PANTHER" id="PTHR48100:SF1">
    <property type="entry name" value="HISTIDINE PHOSPHATASE FAMILY PROTEIN-RELATED"/>
    <property type="match status" value="1"/>
</dbReference>
<accession>M4ZRC1</accession>
<dbReference type="RefSeq" id="WP_015665902.1">
    <property type="nucleotide sequence ID" value="NC_020453.1"/>
</dbReference>
<dbReference type="PANTHER" id="PTHR48100">
    <property type="entry name" value="BROAD-SPECIFICITY PHOSPHATASE YOR283W-RELATED"/>
    <property type="match status" value="1"/>
</dbReference>
<dbReference type="HOGENOM" id="CLU_033323_8_2_5"/>
<dbReference type="STRING" id="1245469.S58_27740"/>
<dbReference type="InterPro" id="IPR029033">
    <property type="entry name" value="His_PPase_superfam"/>
</dbReference>
<sequence length="197" mass="21752">MRIDLLRHGTTGRDGYLDGRTDPPLSELGWDQVRRQTQGRIWRRVVSSPLARARVAAEDYARQTGCALDIDADWSELDFGRWDGRSRSDIAAAPGGEASLNAFHADPTIRAPNGESWVDLRARVTRATDRMLAKSEPAPVLVVTHGGAMRAALSHLLGWPLRQLWSLRIRPGTRITLESGQGDDGVAWGEIVEIIQP</sequence>
<dbReference type="CDD" id="cd07067">
    <property type="entry name" value="HP_PGM_like"/>
    <property type="match status" value="1"/>
</dbReference>
<dbReference type="AlphaFoldDB" id="M4ZRC1"/>
<dbReference type="EMBL" id="AP012603">
    <property type="protein sequence ID" value="BAM88780.1"/>
    <property type="molecule type" value="Genomic_DNA"/>
</dbReference>
<reference evidence="1 2" key="1">
    <citation type="journal article" date="2013" name="Appl. Environ. Microbiol.">
        <title>Genome analysis suggests that the soil oligotrophic bacterium Agromonas oligotrophica (Bradyrhizobium oligotrophicum) is a nitrogen-fixing symbiont of Aeschynomene indica.</title>
        <authorList>
            <person name="Okubo T."/>
            <person name="Fukushima S."/>
            <person name="Itakura M."/>
            <person name="Oshima K."/>
            <person name="Longtonglang A."/>
            <person name="Teaumroong N."/>
            <person name="Mitsui H."/>
            <person name="Hattori M."/>
            <person name="Hattori R."/>
            <person name="Hattori T."/>
            <person name="Minamisawa K."/>
        </authorList>
    </citation>
    <scope>NUCLEOTIDE SEQUENCE [LARGE SCALE GENOMIC DNA]</scope>
    <source>
        <strain evidence="1 2">S58</strain>
    </source>
</reference>
<name>M4ZRC1_9BRAD</name>
<dbReference type="Pfam" id="PF00300">
    <property type="entry name" value="His_Phos_1"/>
    <property type="match status" value="1"/>
</dbReference>
<dbReference type="SMART" id="SM00855">
    <property type="entry name" value="PGAM"/>
    <property type="match status" value="1"/>
</dbReference>
<dbReference type="InterPro" id="IPR050275">
    <property type="entry name" value="PGM_Phosphatase"/>
</dbReference>
<protein>
    <submittedName>
        <fullName evidence="1">Putative anaerobic pathway of cobalamin biosynthesis CobC</fullName>
    </submittedName>
</protein>
<dbReference type="GO" id="GO:0016791">
    <property type="term" value="F:phosphatase activity"/>
    <property type="evidence" value="ECO:0007669"/>
    <property type="project" value="TreeGrafter"/>
</dbReference>
<evidence type="ECO:0000313" key="1">
    <source>
        <dbReference type="EMBL" id="BAM88780.1"/>
    </source>
</evidence>
<dbReference type="SUPFAM" id="SSF53254">
    <property type="entry name" value="Phosphoglycerate mutase-like"/>
    <property type="match status" value="1"/>
</dbReference>
<proteinExistence type="predicted"/>